<evidence type="ECO:0000256" key="2">
    <source>
        <dbReference type="ARBA" id="ARBA00022475"/>
    </source>
</evidence>
<dbReference type="STRING" id="1183438.GKIL_1947"/>
<proteinExistence type="predicted"/>
<feature type="transmembrane region" description="Helical" evidence="7">
    <location>
        <begin position="231"/>
        <end position="256"/>
    </location>
</feature>
<dbReference type="HOGENOM" id="CLU_045539_5_1_3"/>
<feature type="transmembrane region" description="Helical" evidence="7">
    <location>
        <begin position="197"/>
        <end position="219"/>
    </location>
</feature>
<gene>
    <name evidence="8" type="primary">rbn</name>
    <name evidence="8" type="ORF">GKIL_1947</name>
</gene>
<organism evidence="8 9">
    <name type="scientific">Gloeobacter kilaueensis (strain ATCC BAA-2537 / CCAP 1431/1 / ULC 316 / JS1)</name>
    <dbReference type="NCBI Taxonomy" id="1183438"/>
    <lineage>
        <taxon>Bacteria</taxon>
        <taxon>Bacillati</taxon>
        <taxon>Cyanobacteriota</taxon>
        <taxon>Cyanophyceae</taxon>
        <taxon>Gloeobacterales</taxon>
        <taxon>Gloeobacteraceae</taxon>
        <taxon>Gloeobacter</taxon>
    </lineage>
</organism>
<feature type="transmembrane region" description="Helical" evidence="7">
    <location>
        <begin position="49"/>
        <end position="72"/>
    </location>
</feature>
<dbReference type="PANTHER" id="PTHR30213">
    <property type="entry name" value="INNER MEMBRANE PROTEIN YHJD"/>
    <property type="match status" value="1"/>
</dbReference>
<dbReference type="KEGG" id="glj:GKIL_1947"/>
<dbReference type="PATRIC" id="fig|1183438.3.peg.1907"/>
<feature type="transmembrane region" description="Helical" evidence="7">
    <location>
        <begin position="262"/>
        <end position="287"/>
    </location>
</feature>
<feature type="region of interest" description="Disordered" evidence="6">
    <location>
        <begin position="315"/>
        <end position="342"/>
    </location>
</feature>
<feature type="transmembrane region" description="Helical" evidence="7">
    <location>
        <begin position="108"/>
        <end position="129"/>
    </location>
</feature>
<dbReference type="EMBL" id="CP003587">
    <property type="protein sequence ID" value="AGY58193.1"/>
    <property type="molecule type" value="Genomic_DNA"/>
</dbReference>
<keyword evidence="3 7" id="KW-0812">Transmembrane</keyword>
<evidence type="ECO:0000256" key="1">
    <source>
        <dbReference type="ARBA" id="ARBA00004651"/>
    </source>
</evidence>
<evidence type="ECO:0000256" key="4">
    <source>
        <dbReference type="ARBA" id="ARBA00022989"/>
    </source>
</evidence>
<dbReference type="NCBIfam" id="TIGR00765">
    <property type="entry name" value="yihY_not_rbn"/>
    <property type="match status" value="1"/>
</dbReference>
<protein>
    <submittedName>
        <fullName evidence="8">Ribonuclease BN</fullName>
    </submittedName>
</protein>
<keyword evidence="5 7" id="KW-0472">Membrane</keyword>
<dbReference type="Proteomes" id="UP000017396">
    <property type="component" value="Chromosome"/>
</dbReference>
<keyword evidence="2" id="KW-1003">Cell membrane</keyword>
<name>U5QH26_GLOK1</name>
<evidence type="ECO:0000256" key="7">
    <source>
        <dbReference type="SAM" id="Phobius"/>
    </source>
</evidence>
<evidence type="ECO:0000256" key="3">
    <source>
        <dbReference type="ARBA" id="ARBA00022692"/>
    </source>
</evidence>
<dbReference type="InterPro" id="IPR017039">
    <property type="entry name" value="Virul_fac_BrkB"/>
</dbReference>
<keyword evidence="9" id="KW-1185">Reference proteome</keyword>
<reference evidence="8 9" key="1">
    <citation type="journal article" date="2013" name="PLoS ONE">
        <title>Cultivation and Complete Genome Sequencing of Gloeobacter kilaueensis sp. nov., from a Lava Cave in Kilauea Caldera, Hawai'i.</title>
        <authorList>
            <person name="Saw J.H."/>
            <person name="Schatz M."/>
            <person name="Brown M.V."/>
            <person name="Kunkel D.D."/>
            <person name="Foster J.S."/>
            <person name="Shick H."/>
            <person name="Christensen S."/>
            <person name="Hou S."/>
            <person name="Wan X."/>
            <person name="Donachie S.P."/>
        </authorList>
    </citation>
    <scope>NUCLEOTIDE SEQUENCE [LARGE SCALE GENOMIC DNA]</scope>
    <source>
        <strain evidence="9">JS</strain>
    </source>
</reference>
<feature type="transmembrane region" description="Helical" evidence="7">
    <location>
        <begin position="158"/>
        <end position="191"/>
    </location>
</feature>
<evidence type="ECO:0000256" key="6">
    <source>
        <dbReference type="SAM" id="MobiDB-lite"/>
    </source>
</evidence>
<evidence type="ECO:0000313" key="8">
    <source>
        <dbReference type="EMBL" id="AGY58193.1"/>
    </source>
</evidence>
<dbReference type="PANTHER" id="PTHR30213:SF1">
    <property type="entry name" value="INNER MEMBRANE PROTEIN YHJD"/>
    <property type="match status" value="1"/>
</dbReference>
<comment type="subcellular location">
    <subcellularLocation>
        <location evidence="1">Cell membrane</location>
        <topology evidence="1">Multi-pass membrane protein</topology>
    </subcellularLocation>
</comment>
<dbReference type="eggNOG" id="COG1295">
    <property type="taxonomic scope" value="Bacteria"/>
</dbReference>
<evidence type="ECO:0000313" key="9">
    <source>
        <dbReference type="Proteomes" id="UP000017396"/>
    </source>
</evidence>
<keyword evidence="4 7" id="KW-1133">Transmembrane helix</keyword>
<dbReference type="AlphaFoldDB" id="U5QH26"/>
<sequence>MPAALTTAQSRDQRPAQREPFYLGAVPALLREAIAGWSEDKVPRLSAALAYYTFFSLAPLLVVVIAVAGAFFGPEAIRGQLDNQLTGLIGPDSAGAVQELVRRGYQPASGIVASVIAVATILFGVSGLFSELQDALNTIWGVKPRPDRSWKDVLKERFVSFSIVFVIALALLASLIVSAVISAVTGVVGAVLPLPDFAFRLIDTAVSLGLTTLMFAAIYKILPDVKLAWKDVLVAAGITSVLFVIGKALISLYLGYSTITSAYGAAGSLVVILVWVFYSVQVMFFGAEVAKVYTRKHGSGIVPARNAMLIADSNPQPADTPAPAPPQQQNSEPSPPKPPGAIKRTAAFMLSFLVLARRLRS</sequence>
<dbReference type="OrthoDB" id="9797028at2"/>
<evidence type="ECO:0000256" key="5">
    <source>
        <dbReference type="ARBA" id="ARBA00023136"/>
    </source>
</evidence>
<accession>U5QH26</accession>
<dbReference type="RefSeq" id="WP_023173317.1">
    <property type="nucleotide sequence ID" value="NC_022600.1"/>
</dbReference>
<dbReference type="GO" id="GO:0005886">
    <property type="term" value="C:plasma membrane"/>
    <property type="evidence" value="ECO:0007669"/>
    <property type="project" value="UniProtKB-SubCell"/>
</dbReference>
<dbReference type="Pfam" id="PF03631">
    <property type="entry name" value="Virul_fac_BrkB"/>
    <property type="match status" value="1"/>
</dbReference>